<dbReference type="GO" id="GO:0006270">
    <property type="term" value="P:DNA replication initiation"/>
    <property type="evidence" value="ECO:0007669"/>
    <property type="project" value="TreeGrafter"/>
</dbReference>
<evidence type="ECO:0000313" key="2">
    <source>
        <dbReference type="EMBL" id="KAJ8907015.1"/>
    </source>
</evidence>
<dbReference type="Proteomes" id="UP001157974">
    <property type="component" value="Unassembled WGS sequence"/>
</dbReference>
<gene>
    <name evidence="2" type="ORF">NDN08_003498</name>
</gene>
<evidence type="ECO:0000259" key="1">
    <source>
        <dbReference type="Pfam" id="PF18137"/>
    </source>
</evidence>
<dbReference type="GO" id="GO:0031261">
    <property type="term" value="C:DNA replication preinitiation complex"/>
    <property type="evidence" value="ECO:0007669"/>
    <property type="project" value="TreeGrafter"/>
</dbReference>
<reference evidence="2 3" key="1">
    <citation type="journal article" date="2023" name="Nat. Commun.">
        <title>Origin of minicircular mitochondrial genomes in red algae.</title>
        <authorList>
            <person name="Lee Y."/>
            <person name="Cho C.H."/>
            <person name="Lee Y.M."/>
            <person name="Park S.I."/>
            <person name="Yang J.H."/>
            <person name="West J.A."/>
            <person name="Bhattacharya D."/>
            <person name="Yoon H.S."/>
        </authorList>
    </citation>
    <scope>NUCLEOTIDE SEQUENCE [LARGE SCALE GENOMIC DNA]</scope>
    <source>
        <strain evidence="2 3">CCMP1338</strain>
        <tissue evidence="2">Whole cell</tissue>
    </source>
</reference>
<evidence type="ECO:0000313" key="3">
    <source>
        <dbReference type="Proteomes" id="UP001157974"/>
    </source>
</evidence>
<organism evidence="2 3">
    <name type="scientific">Rhodosorus marinus</name>
    <dbReference type="NCBI Taxonomy" id="101924"/>
    <lineage>
        <taxon>Eukaryota</taxon>
        <taxon>Rhodophyta</taxon>
        <taxon>Stylonematophyceae</taxon>
        <taxon>Stylonematales</taxon>
        <taxon>Stylonemataceae</taxon>
        <taxon>Rhodosorus</taxon>
    </lineage>
</organism>
<accession>A0AAV8UXF0</accession>
<dbReference type="InterPro" id="IPR040855">
    <property type="entry name" value="ORC_WH_C"/>
</dbReference>
<dbReference type="PANTHER" id="PTHR12748:SF0">
    <property type="entry name" value="ORIGIN RECOGNITION COMPLEX SUBUNIT 3"/>
    <property type="match status" value="1"/>
</dbReference>
<dbReference type="AlphaFoldDB" id="A0AAV8UXF0"/>
<name>A0AAV8UXF0_9RHOD</name>
<proteinExistence type="predicted"/>
<dbReference type="Pfam" id="PF18137">
    <property type="entry name" value="WHD_ORC"/>
    <property type="match status" value="1"/>
</dbReference>
<dbReference type="InterPro" id="IPR020795">
    <property type="entry name" value="ORC3"/>
</dbReference>
<comment type="caution">
    <text evidence="2">The sequence shown here is derived from an EMBL/GenBank/DDBJ whole genome shotgun (WGS) entry which is preliminary data.</text>
</comment>
<feature type="domain" description="Origin recognition complex subunit 3 winged helix C-terminal" evidence="1">
    <location>
        <begin position="679"/>
        <end position="753"/>
    </location>
</feature>
<dbReference type="PANTHER" id="PTHR12748">
    <property type="entry name" value="ORIGIN RECOGNITION COMPLEX SUBUNIT 3"/>
    <property type="match status" value="1"/>
</dbReference>
<dbReference type="GO" id="GO:0005656">
    <property type="term" value="C:nuclear pre-replicative complex"/>
    <property type="evidence" value="ECO:0007669"/>
    <property type="project" value="TreeGrafter"/>
</dbReference>
<dbReference type="GO" id="GO:0005664">
    <property type="term" value="C:nuclear origin of replication recognition complex"/>
    <property type="evidence" value="ECO:0007669"/>
    <property type="project" value="InterPro"/>
</dbReference>
<sequence>MPLKAKNHKRSRQLSQSVSAMTNLPEIVSDIVCRTENNSESRLTRTRLTTGASSWYAASTSLNPKKVVSHSNPRRARYGLIIALAGSEFLANADRMDLISESVFTLGRGGNKRPTQTVFEAQWKRFSDGINRTLESTWKPCLDSFTIGVLDGNKSSGTQQSNDPIPTNVLLLKHGAGDFHRRTAYAHALKSLDRAPHCPRLVMLEADVHRTQALVHKALVGDEDAKQTGKLGKVVVCFLDVEKFQPDLLRDLIYLLFVLRCAPHGRPGTVSDIGNIDCRGLVLCTYGTQDVLFERLGTRESTMVDVRAHHLPHTSTCINMIIAEVVIPRRAGPELTAGIYFQLMDDLEARDATLGGFVRGLRMAFLSHYTDDLKNLKQFLSQLPKSKTTFQQWKKQLLAVLAHVPMSQLMELNSVGASDKSVEKSSSSTSEALFIAKVVEWARELLEHRLSKNVLERCFALASTDNPGQLDLVERAHQRVYEDALSSSFSTNSSAESRCRRVRTRDHEFLSLMLSHWKRELKGVKSRYRVFEFKSVENVLLMVEEAAKVLNGEQEALLKAKTRLETDDRSGPKTKIPKTAVHGGISARSRRMEKLNRFIKDQQREEQTLVKDELKYGRLMVCDILESMAHLLSPIEKLPLHELVALTCVSSVRRYLGVDSLQPRQLSVDALRNPSEYGVEDSEMSVAYDVLSTSGKILGLQDWLSAFSIELERSGHTEAEINGRFVRTCSDMEYIGLLKQGGRRQDQIVRAVFEHR</sequence>
<protein>
    <recommendedName>
        <fullName evidence="1">Origin recognition complex subunit 3 winged helix C-terminal domain-containing protein</fullName>
    </recommendedName>
</protein>
<keyword evidence="3" id="KW-1185">Reference proteome</keyword>
<dbReference type="EMBL" id="JAMWBK010000003">
    <property type="protein sequence ID" value="KAJ8907015.1"/>
    <property type="molecule type" value="Genomic_DNA"/>
</dbReference>
<dbReference type="GO" id="GO:0003688">
    <property type="term" value="F:DNA replication origin binding"/>
    <property type="evidence" value="ECO:0007669"/>
    <property type="project" value="TreeGrafter"/>
</dbReference>